<keyword evidence="1" id="KW-0175">Coiled coil</keyword>
<keyword evidence="5" id="KW-1185">Reference proteome</keyword>
<evidence type="ECO:0000313" key="4">
    <source>
        <dbReference type="EMBL" id="KAK4758150.1"/>
    </source>
</evidence>
<dbReference type="PANTHER" id="PTHR31029">
    <property type="entry name" value="CYCLIN-DEPENDENT KINASE-LIKE PROTEIN"/>
    <property type="match status" value="1"/>
</dbReference>
<evidence type="ECO:0000259" key="3">
    <source>
        <dbReference type="Pfam" id="PF24994"/>
    </source>
</evidence>
<reference evidence="4 5" key="1">
    <citation type="journal article" date="2023" name="Hortic Res">
        <title>Pangenome of water caltrop reveals structural variations and asymmetric subgenome divergence after allopolyploidization.</title>
        <authorList>
            <person name="Zhang X."/>
            <person name="Chen Y."/>
            <person name="Wang L."/>
            <person name="Yuan Y."/>
            <person name="Fang M."/>
            <person name="Shi L."/>
            <person name="Lu R."/>
            <person name="Comes H.P."/>
            <person name="Ma Y."/>
            <person name="Chen Y."/>
            <person name="Huang G."/>
            <person name="Zhou Y."/>
            <person name="Zheng Z."/>
            <person name="Qiu Y."/>
        </authorList>
    </citation>
    <scope>NUCLEOTIDE SEQUENCE [LARGE SCALE GENOMIC DNA]</scope>
    <source>
        <tissue evidence="4">Roots</tissue>
    </source>
</reference>
<gene>
    <name evidence="4" type="ORF">SAY87_019451</name>
</gene>
<evidence type="ECO:0000313" key="5">
    <source>
        <dbReference type="Proteomes" id="UP001345219"/>
    </source>
</evidence>
<sequence>MAAEDSQVIRDPTTTSGGNPEVSREEVQAAIAKVVELRALRAALVHGISTNSGSPSSNFRFPTSAPLAPVLPHASLFSTQDYPVFTPSYKGEPLLVCHRPAPRNRALPGNFEENGLSGLENHRETESLSSMEGLASNLTSSELHVCPAEDKKSVTRSMLETSEGAEFDRSSCNQCKPAVIITESGNASSNKKNLKTVVPVTNSSSSVTVPMSQAKGHGISLSWLFPQLKKKHMKEGSSNRIEPGEVCQISKDPVTTSVEALKNELIEAIRHRDAALMEVTEMKSSLEELRQKLEYLETYCKGLKRALRQATQVKGSLNPEKAPSRGKPSSGNWDSSMPVSEEEMKEGFLQMVSELRLSAKKFCKVLINQIKEVDIRLTDNINSLLQPYNTTVNSSNSKAALYHFEAIINQMLYEDFENCTFQKNGPPKILDREQDRKAQFASFVALRCLSWNEVLRKGTKYYSKEFSRFCDRKMSSIIKSLNWTCPWPEQLLRAFFVAAKYIWLLHLLAFSFSPPLGILRVEENRAFNSHYMENIIADGQRSNGLSRVKVMVMPGFYVQEKVLRCKVLCMCKLVA</sequence>
<dbReference type="PANTHER" id="PTHR31029:SF3">
    <property type="entry name" value="IRK-INTERACTING PROTEIN"/>
    <property type="match status" value="1"/>
</dbReference>
<feature type="coiled-coil region" evidence="1">
    <location>
        <begin position="258"/>
        <end position="306"/>
    </location>
</feature>
<evidence type="ECO:0000256" key="1">
    <source>
        <dbReference type="SAM" id="Coils"/>
    </source>
</evidence>
<name>A0AAN7Q7B7_9MYRT</name>
<dbReference type="Pfam" id="PF24994">
    <property type="entry name" value="GIL1_IRKI_C"/>
    <property type="match status" value="1"/>
</dbReference>
<accession>A0AAN7Q7B7</accession>
<feature type="region of interest" description="Disordered" evidence="2">
    <location>
        <begin position="311"/>
        <end position="339"/>
    </location>
</feature>
<dbReference type="EMBL" id="JAXIOK010000012">
    <property type="protein sequence ID" value="KAK4758150.1"/>
    <property type="molecule type" value="Genomic_DNA"/>
</dbReference>
<feature type="domain" description="GIL1/IRKI C-terminal" evidence="3">
    <location>
        <begin position="518"/>
        <end position="568"/>
    </location>
</feature>
<comment type="caution">
    <text evidence="4">The sequence shown here is derived from an EMBL/GenBank/DDBJ whole genome shotgun (WGS) entry which is preliminary data.</text>
</comment>
<feature type="compositionally biased region" description="Polar residues" evidence="2">
    <location>
        <begin position="327"/>
        <end position="338"/>
    </location>
</feature>
<dbReference type="AlphaFoldDB" id="A0AAN7Q7B7"/>
<dbReference type="InterPro" id="IPR042316">
    <property type="entry name" value="IRKI-like"/>
</dbReference>
<proteinExistence type="predicted"/>
<organism evidence="4 5">
    <name type="scientific">Trapa incisa</name>
    <dbReference type="NCBI Taxonomy" id="236973"/>
    <lineage>
        <taxon>Eukaryota</taxon>
        <taxon>Viridiplantae</taxon>
        <taxon>Streptophyta</taxon>
        <taxon>Embryophyta</taxon>
        <taxon>Tracheophyta</taxon>
        <taxon>Spermatophyta</taxon>
        <taxon>Magnoliopsida</taxon>
        <taxon>eudicotyledons</taxon>
        <taxon>Gunneridae</taxon>
        <taxon>Pentapetalae</taxon>
        <taxon>rosids</taxon>
        <taxon>malvids</taxon>
        <taxon>Myrtales</taxon>
        <taxon>Lythraceae</taxon>
        <taxon>Trapa</taxon>
    </lineage>
</organism>
<protein>
    <recommendedName>
        <fullName evidence="3">GIL1/IRKI C-terminal domain-containing protein</fullName>
    </recommendedName>
</protein>
<feature type="region of interest" description="Disordered" evidence="2">
    <location>
        <begin position="1"/>
        <end position="24"/>
    </location>
</feature>
<evidence type="ECO:0000256" key="2">
    <source>
        <dbReference type="SAM" id="MobiDB-lite"/>
    </source>
</evidence>
<dbReference type="InterPro" id="IPR056813">
    <property type="entry name" value="GIL1_IRKI_C"/>
</dbReference>
<dbReference type="Proteomes" id="UP001345219">
    <property type="component" value="Chromosome 15"/>
</dbReference>